<sequence length="378" mass="40469">MPMQAQRFVVAIPVRDEADHIGRCLQALDDQANACIDHVVLLLNNCSDETEAVIERLRPTLAVPLAVHVRRFGPEQSNAGHARSEVMELAARIAGPEGIVATTDADGEVARDWAAGIGAAFRHGVDVVCGRVELHPVDAAQIPAALHEDDAREVAYGAMLDEIHALADPDPADPLPRHTEHSGASIAVTVTAYRLAGGMLPLPSGEDRGFLRSLRLVDATVRHAPDVRVTVSGRLLGRAPGGMAETIARRMIRQDEMIDADLEPAEVCLLRATLRARTRAVWQARGTMPHAWPDAVQALAAEAQLPVLEVARCLRARHFGAAWAAIEAASPALVRIEVARRELDLQAAVAQRILAALRASDVPADRADSHPEPAALSA</sequence>
<dbReference type="PANTHER" id="PTHR43646">
    <property type="entry name" value="GLYCOSYLTRANSFERASE"/>
    <property type="match status" value="1"/>
</dbReference>
<dbReference type="Proteomes" id="UP000305654">
    <property type="component" value="Unassembled WGS sequence"/>
</dbReference>
<organism evidence="7 8">
    <name type="scientific">Lichenicoccus roseus</name>
    <dbReference type="NCBI Taxonomy" id="2683649"/>
    <lineage>
        <taxon>Bacteria</taxon>
        <taxon>Pseudomonadati</taxon>
        <taxon>Pseudomonadota</taxon>
        <taxon>Alphaproteobacteria</taxon>
        <taxon>Acetobacterales</taxon>
        <taxon>Acetobacteraceae</taxon>
        <taxon>Lichenicoccus</taxon>
    </lineage>
</organism>
<name>A0A5R9IZU7_9PROT</name>
<feature type="domain" description="Glycosyltransferase 2-like" evidence="6">
    <location>
        <begin position="10"/>
        <end position="145"/>
    </location>
</feature>
<dbReference type="EMBL" id="VCDI01000009">
    <property type="protein sequence ID" value="TLU70965.1"/>
    <property type="molecule type" value="Genomic_DNA"/>
</dbReference>
<dbReference type="GO" id="GO:0005886">
    <property type="term" value="C:plasma membrane"/>
    <property type="evidence" value="ECO:0007669"/>
    <property type="project" value="UniProtKB-SubCell"/>
</dbReference>
<evidence type="ECO:0000256" key="1">
    <source>
        <dbReference type="ARBA" id="ARBA00004236"/>
    </source>
</evidence>
<dbReference type="PANTHER" id="PTHR43646:SF2">
    <property type="entry name" value="GLYCOSYLTRANSFERASE 2-LIKE DOMAIN-CONTAINING PROTEIN"/>
    <property type="match status" value="1"/>
</dbReference>
<dbReference type="Gene3D" id="3.90.550.10">
    <property type="entry name" value="Spore Coat Polysaccharide Biosynthesis Protein SpsA, Chain A"/>
    <property type="match status" value="1"/>
</dbReference>
<dbReference type="AlphaFoldDB" id="A0A5R9IZU7"/>
<keyword evidence="4 7" id="KW-0808">Transferase</keyword>
<protein>
    <submittedName>
        <fullName evidence="7">Glycosyltransferase family 2 protein</fullName>
    </submittedName>
</protein>
<keyword evidence="5" id="KW-0472">Membrane</keyword>
<dbReference type="CDD" id="cd00761">
    <property type="entry name" value="Glyco_tranf_GTA_type"/>
    <property type="match status" value="1"/>
</dbReference>
<keyword evidence="8" id="KW-1185">Reference proteome</keyword>
<keyword evidence="3" id="KW-0328">Glycosyltransferase</keyword>
<dbReference type="SUPFAM" id="SSF53448">
    <property type="entry name" value="Nucleotide-diphospho-sugar transferases"/>
    <property type="match status" value="1"/>
</dbReference>
<dbReference type="OrthoDB" id="114108at2"/>
<proteinExistence type="predicted"/>
<dbReference type="Pfam" id="PF00535">
    <property type="entry name" value="Glycos_transf_2"/>
    <property type="match status" value="1"/>
</dbReference>
<reference evidence="7 8" key="1">
    <citation type="submission" date="2019-05" db="EMBL/GenBank/DDBJ databases">
        <authorList>
            <person name="Pankratov T."/>
            <person name="Grouzdev D."/>
        </authorList>
    </citation>
    <scope>NUCLEOTIDE SEQUENCE [LARGE SCALE GENOMIC DNA]</scope>
    <source>
        <strain evidence="7 8">KEBCLARHB70R</strain>
    </source>
</reference>
<evidence type="ECO:0000313" key="8">
    <source>
        <dbReference type="Proteomes" id="UP000305654"/>
    </source>
</evidence>
<dbReference type="GO" id="GO:0016757">
    <property type="term" value="F:glycosyltransferase activity"/>
    <property type="evidence" value="ECO:0007669"/>
    <property type="project" value="UniProtKB-KW"/>
</dbReference>
<comment type="caution">
    <text evidence="7">The sequence shown here is derived from an EMBL/GenBank/DDBJ whole genome shotgun (WGS) entry which is preliminary data.</text>
</comment>
<evidence type="ECO:0000256" key="2">
    <source>
        <dbReference type="ARBA" id="ARBA00022475"/>
    </source>
</evidence>
<evidence type="ECO:0000313" key="7">
    <source>
        <dbReference type="EMBL" id="TLU70965.1"/>
    </source>
</evidence>
<gene>
    <name evidence="7" type="ORF">FE263_19090</name>
</gene>
<evidence type="ECO:0000256" key="3">
    <source>
        <dbReference type="ARBA" id="ARBA00022676"/>
    </source>
</evidence>
<evidence type="ECO:0000256" key="5">
    <source>
        <dbReference type="ARBA" id="ARBA00023136"/>
    </source>
</evidence>
<evidence type="ECO:0000256" key="4">
    <source>
        <dbReference type="ARBA" id="ARBA00022679"/>
    </source>
</evidence>
<dbReference type="RefSeq" id="WP_138327635.1">
    <property type="nucleotide sequence ID" value="NZ_VCDI01000009.1"/>
</dbReference>
<accession>A0A5R9IZU7</accession>
<comment type="subcellular location">
    <subcellularLocation>
        <location evidence="1">Cell membrane</location>
    </subcellularLocation>
</comment>
<dbReference type="InterPro" id="IPR029044">
    <property type="entry name" value="Nucleotide-diphossugar_trans"/>
</dbReference>
<dbReference type="InterPro" id="IPR001173">
    <property type="entry name" value="Glyco_trans_2-like"/>
</dbReference>
<evidence type="ECO:0000259" key="6">
    <source>
        <dbReference type="Pfam" id="PF00535"/>
    </source>
</evidence>
<keyword evidence="2" id="KW-1003">Cell membrane</keyword>